<dbReference type="FunFam" id="3.30.160.60:FF:000202">
    <property type="entry name" value="Zinc finger protein 574"/>
    <property type="match status" value="1"/>
</dbReference>
<evidence type="ECO:0000256" key="2">
    <source>
        <dbReference type="ARBA" id="ARBA00022723"/>
    </source>
</evidence>
<feature type="domain" description="C2H2-type" evidence="12">
    <location>
        <begin position="149"/>
        <end position="176"/>
    </location>
</feature>
<feature type="region of interest" description="Disordered" evidence="11">
    <location>
        <begin position="1368"/>
        <end position="1391"/>
    </location>
</feature>
<feature type="region of interest" description="Disordered" evidence="11">
    <location>
        <begin position="1531"/>
        <end position="1559"/>
    </location>
</feature>
<feature type="compositionally biased region" description="Basic and acidic residues" evidence="11">
    <location>
        <begin position="1614"/>
        <end position="1631"/>
    </location>
</feature>
<organism evidence="13 14">
    <name type="scientific">Mytilus galloprovincialis</name>
    <name type="common">Mediterranean mussel</name>
    <dbReference type="NCBI Taxonomy" id="29158"/>
    <lineage>
        <taxon>Eukaryota</taxon>
        <taxon>Metazoa</taxon>
        <taxon>Spiralia</taxon>
        <taxon>Lophotrochozoa</taxon>
        <taxon>Mollusca</taxon>
        <taxon>Bivalvia</taxon>
        <taxon>Autobranchia</taxon>
        <taxon>Pteriomorphia</taxon>
        <taxon>Mytilida</taxon>
        <taxon>Mytiloidea</taxon>
        <taxon>Mytilidae</taxon>
        <taxon>Mytilinae</taxon>
        <taxon>Mytilus</taxon>
    </lineage>
</organism>
<keyword evidence="5" id="KW-0862">Zinc</keyword>
<evidence type="ECO:0000256" key="3">
    <source>
        <dbReference type="ARBA" id="ARBA00022737"/>
    </source>
</evidence>
<gene>
    <name evidence="13" type="ORF">MGAL_10B031976</name>
</gene>
<feature type="region of interest" description="Disordered" evidence="11">
    <location>
        <begin position="1228"/>
        <end position="1302"/>
    </location>
</feature>
<dbReference type="GO" id="GO:0032502">
    <property type="term" value="P:developmental process"/>
    <property type="evidence" value="ECO:0007669"/>
    <property type="project" value="UniProtKB-ARBA"/>
</dbReference>
<dbReference type="FunFam" id="3.30.160.60:FF:001289">
    <property type="entry name" value="Zinc finger protein 574"/>
    <property type="match status" value="1"/>
</dbReference>
<dbReference type="EMBL" id="UYJE01003628">
    <property type="protein sequence ID" value="VDI20981.1"/>
    <property type="molecule type" value="Genomic_DNA"/>
</dbReference>
<feature type="domain" description="C2H2-type" evidence="12">
    <location>
        <begin position="27"/>
        <end position="49"/>
    </location>
</feature>
<dbReference type="Pfam" id="PF13912">
    <property type="entry name" value="zf-C2H2_6"/>
    <property type="match status" value="3"/>
</dbReference>
<dbReference type="PANTHER" id="PTHR24376:SF216">
    <property type="entry name" value="ZINC FINGER PROTEIN 420-LIKE"/>
    <property type="match status" value="1"/>
</dbReference>
<feature type="domain" description="C2H2-type" evidence="12">
    <location>
        <begin position="116"/>
        <end position="143"/>
    </location>
</feature>
<dbReference type="FunFam" id="3.30.160.60:FF:000065">
    <property type="entry name" value="B-cell CLL/lymphoma 6, member B"/>
    <property type="match status" value="1"/>
</dbReference>
<dbReference type="FunFam" id="3.30.160.60:FF:001465">
    <property type="entry name" value="Zinc finger protein 560"/>
    <property type="match status" value="1"/>
</dbReference>
<evidence type="ECO:0000313" key="13">
    <source>
        <dbReference type="EMBL" id="VDI20981.1"/>
    </source>
</evidence>
<protein>
    <submittedName>
        <fullName evidence="13">KRAB domain-containing zinc finger protein</fullName>
    </submittedName>
</protein>
<dbReference type="Proteomes" id="UP000596742">
    <property type="component" value="Unassembled WGS sequence"/>
</dbReference>
<evidence type="ECO:0000256" key="1">
    <source>
        <dbReference type="ARBA" id="ARBA00004123"/>
    </source>
</evidence>
<evidence type="ECO:0000259" key="12">
    <source>
        <dbReference type="PROSITE" id="PS50157"/>
    </source>
</evidence>
<feature type="compositionally biased region" description="Basic and acidic residues" evidence="11">
    <location>
        <begin position="1163"/>
        <end position="1185"/>
    </location>
</feature>
<name>A0A8B6DIZ8_MYTGA</name>
<reference evidence="13" key="1">
    <citation type="submission" date="2018-11" db="EMBL/GenBank/DDBJ databases">
        <authorList>
            <person name="Alioto T."/>
            <person name="Alioto T."/>
        </authorList>
    </citation>
    <scope>NUCLEOTIDE SEQUENCE</scope>
</reference>
<dbReference type="InterPro" id="IPR036236">
    <property type="entry name" value="Znf_C2H2_sf"/>
</dbReference>
<sequence length="1762" mass="201562">MAGSSRKRSDGTLGYTVTEEDGVKYKIHCSICGRGFMGNAGLTAHMKSHIKATVKTCLDSKPVETVEPEIVKSNIIEECLSNYQCKTCGKGFDKLCGLLSHERGHQKKIDNVGKKFECKVCKQEFKCLQYLTSHMRTHNNNYRNREKRFSCEDCGARFHGNSQLMVHKRTHNGSRPFSCNYCDKKFLNSGNCSAHVNKVHFGKAKESRYYCDVCNKGFHYKSVLKKHMMIHTEEKIYKCEYCSKTFSWKLCYDLHLKLHSGEAMHECSICQKTYPTNHILEKHMNTHTKEKEYECDICNKVFYKKGNMSKHRMIHFDNKPYKCSTCGKGFKQNSTMRTHEDIHNPEHLRKRNLCPKTFTRASGKLIHMKTVHERLRPFKCDICTKTFSNRSNLQKHLMVHNNERPHKCQQCKKAFRTRSNLKYHMDVVHVNKKTLKCLICERVFKSQGNLTIHNRMKHKDELENQNLKVSDENMNSINTRNAKTLKCYKCKKIFKTKFSYNRHMKISHGLSLAPILCLQKLDGKIKSSMQTVEGNVQKDSGILEKLKCSFFVGKNLPLKDKDSKVDAKQNCHENIFDSFLNNKKTLELPKVEICSEVGIIGIVGDGQPKREGNIFAKISHRKETMVEVMDIGEKESKPLSTDLHTNIFEKIMMKPNSNNSSAKETLSCLPEKSTNEAKVCSSQSKINNQSKFGNQLKKMNFGSLMMKKKDVGNIFSNLNGIKLVGNDFKCIPKINSDPNLPRNKTLDIESLDQANVCRNLFDDLLNDKRKSDDLAIFQNTTDDLVSNQMEHEIISIVDDAVVQDVTMLPNFNGNVNATLNMAENIEGYDNNEIDYMKKGGRNLFDELISNCNEGNKITKKKNELSGFANNGQNGSLIALHHSLENLEMQNQGHVIIVNSNNQQIILHKDELENVMNKTDIRIGSELGHNDTLQISQSTEVESNSGKTATFMMLDNCDHIDVSNLDNVNENDREISQILTVVEINEQNKIRELEDNSMHEQITEPETSKEIHMESLQDDEQCKNTDTNNLKNLHGLGESSKFGQEENLKSDDLTIFEKMEQMIKSNELCHVTEKTTEDDHTVGKKEVYECSEKSKISVDRNMSSSCSSGHDERIEDNSIQNLEVKENSCIENIDCNVQNCDKEEEINNKNAVKNYQKVKSNISKADEETVKNNREKGKNGPDEPMKESSAFNLFEKFSHFSNNHYMESDNTVVEQGNLKDHCKESENIDVEQDIPIDSGDNDNSGIQHVKKDIPIDSGDNENTGVQHVEQDNPEDSGDNENTGVQHVEQDNPEDSYDRYDSGDNENIVEEHVDQDIPIDFGDNEHYNFEDSEEVRNHEKEKDNFHEECDSQVLENVDTEIISTNEDRVVHSNVDDSRSEKTMGQESEKTKGKKLDKINGQEIEKIDSQEIEKTNDLESENLKGDQSIEHGDCKDEQNKETFSFSESIQCDEETKLASHNDEMQVEHSLPQNQPLQMNKGEIVNIDTGNTKNIPEMPRCTENDKQTEEKGCSCEDNSTNCDEMFVKKQLFSDKEKDEVGTGSIDERKEESKNLKTNEKDIQKDPVVRKRKYKGVKVIKKAPTIEDQSSVRKGNIKIIGKKLYLIGRKRTISASGESENKSAIRQDNSGKDPNKEGPITNKTEFTAYKNENTEKDIICGPEKEAQHLKSLTICDENTYTDSSEFLIEQCAKTKLVFKDGVYWCDLCDKTFKTKSSLRTHKFSHMKYNFTCQACGMGFSWEDHLERHMNVHLKTSTYIDLLQSYNA</sequence>
<feature type="domain" description="C2H2-type" evidence="12">
    <location>
        <begin position="83"/>
        <end position="110"/>
    </location>
</feature>
<dbReference type="Pfam" id="PF00096">
    <property type="entry name" value="zf-C2H2"/>
    <property type="match status" value="8"/>
</dbReference>
<dbReference type="GO" id="GO:0000122">
    <property type="term" value="P:negative regulation of transcription by RNA polymerase II"/>
    <property type="evidence" value="ECO:0007669"/>
    <property type="project" value="UniProtKB-ARBA"/>
</dbReference>
<evidence type="ECO:0000256" key="8">
    <source>
        <dbReference type="ARBA" id="ARBA00023163"/>
    </source>
</evidence>
<feature type="domain" description="C2H2-type" evidence="12">
    <location>
        <begin position="378"/>
        <end position="405"/>
    </location>
</feature>
<dbReference type="GO" id="GO:0008270">
    <property type="term" value="F:zinc ion binding"/>
    <property type="evidence" value="ECO:0007669"/>
    <property type="project" value="UniProtKB-KW"/>
</dbReference>
<feature type="domain" description="C2H2-type" evidence="12">
    <location>
        <begin position="265"/>
        <end position="292"/>
    </location>
</feature>
<feature type="domain" description="C2H2-type" evidence="12">
    <location>
        <begin position="485"/>
        <end position="508"/>
    </location>
</feature>
<dbReference type="GO" id="GO:0000978">
    <property type="term" value="F:RNA polymerase II cis-regulatory region sequence-specific DNA binding"/>
    <property type="evidence" value="ECO:0007669"/>
    <property type="project" value="TreeGrafter"/>
</dbReference>
<evidence type="ECO:0000256" key="9">
    <source>
        <dbReference type="ARBA" id="ARBA00023242"/>
    </source>
</evidence>
<evidence type="ECO:0000256" key="5">
    <source>
        <dbReference type="ARBA" id="ARBA00022833"/>
    </source>
</evidence>
<keyword evidence="3" id="KW-0677">Repeat</keyword>
<dbReference type="OrthoDB" id="6103290at2759"/>
<evidence type="ECO:0000256" key="7">
    <source>
        <dbReference type="ARBA" id="ARBA00023125"/>
    </source>
</evidence>
<evidence type="ECO:0000256" key="10">
    <source>
        <dbReference type="PROSITE-ProRule" id="PRU00042"/>
    </source>
</evidence>
<evidence type="ECO:0000256" key="6">
    <source>
        <dbReference type="ARBA" id="ARBA00023015"/>
    </source>
</evidence>
<keyword evidence="2" id="KW-0479">Metal-binding</keyword>
<dbReference type="FunFam" id="3.30.160.60:FF:000322">
    <property type="entry name" value="GDNF-inducible zinc finger protein 1"/>
    <property type="match status" value="1"/>
</dbReference>
<dbReference type="SMART" id="SM00355">
    <property type="entry name" value="ZnF_C2H2"/>
    <property type="match status" value="17"/>
</dbReference>
<evidence type="ECO:0000256" key="4">
    <source>
        <dbReference type="ARBA" id="ARBA00022771"/>
    </source>
</evidence>
<feature type="domain" description="C2H2-type" evidence="12">
    <location>
        <begin position="209"/>
        <end position="236"/>
    </location>
</feature>
<accession>A0A8B6DIZ8</accession>
<proteinExistence type="predicted"/>
<keyword evidence="4 10" id="KW-0863">Zinc-finger</keyword>
<keyword evidence="14" id="KW-1185">Reference proteome</keyword>
<feature type="region of interest" description="Disordered" evidence="11">
    <location>
        <begin position="1411"/>
        <end position="1437"/>
    </location>
</feature>
<feature type="domain" description="C2H2-type" evidence="12">
    <location>
        <begin position="177"/>
        <end position="205"/>
    </location>
</feature>
<dbReference type="InterPro" id="IPR013087">
    <property type="entry name" value="Znf_C2H2_type"/>
</dbReference>
<keyword evidence="6" id="KW-0805">Transcription regulation</keyword>
<feature type="domain" description="C2H2-type" evidence="12">
    <location>
        <begin position="1698"/>
        <end position="1720"/>
    </location>
</feature>
<dbReference type="PROSITE" id="PS50157">
    <property type="entry name" value="ZINC_FINGER_C2H2_2"/>
    <property type="match status" value="16"/>
</dbReference>
<dbReference type="GO" id="GO:0001228">
    <property type="term" value="F:DNA-binding transcription activator activity, RNA polymerase II-specific"/>
    <property type="evidence" value="ECO:0007669"/>
    <property type="project" value="TreeGrafter"/>
</dbReference>
<evidence type="ECO:0000313" key="14">
    <source>
        <dbReference type="Proteomes" id="UP000596742"/>
    </source>
</evidence>
<feature type="domain" description="C2H2-type" evidence="12">
    <location>
        <begin position="293"/>
        <end position="320"/>
    </location>
</feature>
<dbReference type="PANTHER" id="PTHR24376">
    <property type="entry name" value="ZINC FINGER PROTEIN"/>
    <property type="match status" value="1"/>
</dbReference>
<feature type="domain" description="C2H2-type" evidence="12">
    <location>
        <begin position="1725"/>
        <end position="1752"/>
    </location>
</feature>
<evidence type="ECO:0000256" key="11">
    <source>
        <dbReference type="SAM" id="MobiDB-lite"/>
    </source>
</evidence>
<keyword evidence="8" id="KW-0804">Transcription</keyword>
<feature type="domain" description="C2H2-type" evidence="12">
    <location>
        <begin position="406"/>
        <end position="434"/>
    </location>
</feature>
<dbReference type="PROSITE" id="PS00028">
    <property type="entry name" value="ZINC_FINGER_C2H2_1"/>
    <property type="match status" value="15"/>
</dbReference>
<feature type="domain" description="C2H2-type" evidence="12">
    <location>
        <begin position="237"/>
        <end position="264"/>
    </location>
</feature>
<feature type="domain" description="C2H2-type" evidence="12">
    <location>
        <begin position="435"/>
        <end position="463"/>
    </location>
</feature>
<feature type="domain" description="C2H2-type" evidence="12">
    <location>
        <begin position="321"/>
        <end position="348"/>
    </location>
</feature>
<comment type="subcellular location">
    <subcellularLocation>
        <location evidence="1">Nucleus</location>
    </subcellularLocation>
</comment>
<comment type="caution">
    <text evidence="13">The sequence shown here is derived from an EMBL/GenBank/DDBJ whole genome shotgun (WGS) entry which is preliminary data.</text>
</comment>
<keyword evidence="7" id="KW-0238">DNA-binding</keyword>
<feature type="region of interest" description="Disordered" evidence="11">
    <location>
        <begin position="1611"/>
        <end position="1642"/>
    </location>
</feature>
<feature type="region of interest" description="Disordered" evidence="11">
    <location>
        <begin position="1157"/>
        <end position="1186"/>
    </location>
</feature>
<dbReference type="Gene3D" id="3.30.160.60">
    <property type="entry name" value="Classic Zinc Finger"/>
    <property type="match status" value="12"/>
</dbReference>
<keyword evidence="9" id="KW-0539">Nucleus</keyword>
<dbReference type="SUPFAM" id="SSF57667">
    <property type="entry name" value="beta-beta-alpha zinc fingers"/>
    <property type="match status" value="8"/>
</dbReference>
<dbReference type="GO" id="GO:0005634">
    <property type="term" value="C:nucleus"/>
    <property type="evidence" value="ECO:0007669"/>
    <property type="project" value="UniProtKB-SubCell"/>
</dbReference>